<organism evidence="1 2">
    <name type="scientific">Fibrella forsythiae</name>
    <dbReference type="NCBI Taxonomy" id="2817061"/>
    <lineage>
        <taxon>Bacteria</taxon>
        <taxon>Pseudomonadati</taxon>
        <taxon>Bacteroidota</taxon>
        <taxon>Cytophagia</taxon>
        <taxon>Cytophagales</taxon>
        <taxon>Spirosomataceae</taxon>
        <taxon>Fibrella</taxon>
    </lineage>
</organism>
<dbReference type="RefSeq" id="WP_207333148.1">
    <property type="nucleotide sequence ID" value="NZ_JAFMYW010000024.1"/>
</dbReference>
<sequence>MTPSDSPQNVALAAFASVYAIAFANMDQGFCLLERVDTSPNLPSDFRYLTVNPAFEKHTGLVNVTGKTILDVVSPGGTGYHGDL</sequence>
<accession>A0ABS3JT63</accession>
<reference evidence="1 2" key="1">
    <citation type="submission" date="2021-03" db="EMBL/GenBank/DDBJ databases">
        <title>Fibrella sp. HMF5405 genome sequencing and assembly.</title>
        <authorList>
            <person name="Kang H."/>
            <person name="Kim H."/>
            <person name="Bae S."/>
            <person name="Joh K."/>
        </authorList>
    </citation>
    <scope>NUCLEOTIDE SEQUENCE [LARGE SCALE GENOMIC DNA]</scope>
    <source>
        <strain evidence="1 2">HMF5405</strain>
    </source>
</reference>
<evidence type="ECO:0000313" key="1">
    <source>
        <dbReference type="EMBL" id="MBO0953196.1"/>
    </source>
</evidence>
<gene>
    <name evidence="1" type="ORF">J2I46_31785</name>
</gene>
<comment type="caution">
    <text evidence="1">The sequence shown here is derived from an EMBL/GenBank/DDBJ whole genome shotgun (WGS) entry which is preliminary data.</text>
</comment>
<evidence type="ECO:0000313" key="2">
    <source>
        <dbReference type="Proteomes" id="UP000664628"/>
    </source>
</evidence>
<keyword evidence="2" id="KW-1185">Reference proteome</keyword>
<name>A0ABS3JT63_9BACT</name>
<dbReference type="Proteomes" id="UP000664628">
    <property type="component" value="Unassembled WGS sequence"/>
</dbReference>
<protein>
    <submittedName>
        <fullName evidence="1">Uncharacterized protein</fullName>
    </submittedName>
</protein>
<proteinExistence type="predicted"/>
<dbReference type="EMBL" id="JAFMYW010000024">
    <property type="protein sequence ID" value="MBO0953196.1"/>
    <property type="molecule type" value="Genomic_DNA"/>
</dbReference>